<evidence type="ECO:0000256" key="6">
    <source>
        <dbReference type="SAM" id="Phobius"/>
    </source>
</evidence>
<feature type="transmembrane region" description="Helical" evidence="6">
    <location>
        <begin position="234"/>
        <end position="255"/>
    </location>
</feature>
<feature type="transmembrane region" description="Helical" evidence="6">
    <location>
        <begin position="7"/>
        <end position="27"/>
    </location>
</feature>
<comment type="caution">
    <text evidence="7">The sequence shown here is derived from an EMBL/GenBank/DDBJ whole genome shotgun (WGS) entry which is preliminary data.</text>
</comment>
<protein>
    <submittedName>
        <fullName evidence="7">Tryptophan-rich sensory protein</fullName>
    </submittedName>
</protein>
<keyword evidence="8" id="KW-1185">Reference proteome</keyword>
<accession>A0ABP8EI38</accession>
<comment type="similarity">
    <text evidence="2">Belongs to the TspO/BZRP family.</text>
</comment>
<dbReference type="InterPro" id="IPR004307">
    <property type="entry name" value="TspO_MBR"/>
</dbReference>
<dbReference type="Gene3D" id="1.20.1260.100">
    <property type="entry name" value="TspO/MBR protein"/>
    <property type="match status" value="1"/>
</dbReference>
<feature type="transmembrane region" description="Helical" evidence="6">
    <location>
        <begin position="90"/>
        <end position="107"/>
    </location>
</feature>
<evidence type="ECO:0000256" key="4">
    <source>
        <dbReference type="ARBA" id="ARBA00022989"/>
    </source>
</evidence>
<dbReference type="Pfam" id="PF03073">
    <property type="entry name" value="TspO_MBR"/>
    <property type="match status" value="1"/>
</dbReference>
<feature type="transmembrane region" description="Helical" evidence="6">
    <location>
        <begin position="209"/>
        <end position="228"/>
    </location>
</feature>
<proteinExistence type="inferred from homology"/>
<feature type="transmembrane region" description="Helical" evidence="6">
    <location>
        <begin position="179"/>
        <end position="202"/>
    </location>
</feature>
<evidence type="ECO:0000313" key="7">
    <source>
        <dbReference type="EMBL" id="GAA4283625.1"/>
    </source>
</evidence>
<gene>
    <name evidence="7" type="ORF">GCM10022261_11560</name>
</gene>
<name>A0ABP8EI38_9MICO</name>
<comment type="subcellular location">
    <subcellularLocation>
        <location evidence="1">Membrane</location>
        <topology evidence="1">Multi-pass membrane protein</topology>
    </subcellularLocation>
</comment>
<dbReference type="RefSeq" id="WP_236863706.1">
    <property type="nucleotide sequence ID" value="NZ_BAABAZ010000004.1"/>
</dbReference>
<reference evidence="8" key="1">
    <citation type="journal article" date="2019" name="Int. J. Syst. Evol. Microbiol.">
        <title>The Global Catalogue of Microorganisms (GCM) 10K type strain sequencing project: providing services to taxonomists for standard genome sequencing and annotation.</title>
        <authorList>
            <consortium name="The Broad Institute Genomics Platform"/>
            <consortium name="The Broad Institute Genome Sequencing Center for Infectious Disease"/>
            <person name="Wu L."/>
            <person name="Ma J."/>
        </authorList>
    </citation>
    <scope>NUCLEOTIDE SEQUENCE [LARGE SCALE GENOMIC DNA]</scope>
    <source>
        <strain evidence="8">JCM 17458</strain>
    </source>
</reference>
<evidence type="ECO:0000256" key="5">
    <source>
        <dbReference type="ARBA" id="ARBA00023136"/>
    </source>
</evidence>
<evidence type="ECO:0000313" key="8">
    <source>
        <dbReference type="Proteomes" id="UP001501586"/>
    </source>
</evidence>
<feature type="transmembrane region" description="Helical" evidence="6">
    <location>
        <begin position="113"/>
        <end position="132"/>
    </location>
</feature>
<keyword evidence="4 6" id="KW-1133">Transmembrane helix</keyword>
<feature type="transmembrane region" description="Helical" evidence="6">
    <location>
        <begin position="152"/>
        <end position="173"/>
    </location>
</feature>
<dbReference type="PANTHER" id="PTHR33802:SF1">
    <property type="entry name" value="XK-RELATED PROTEIN"/>
    <property type="match status" value="1"/>
</dbReference>
<dbReference type="PANTHER" id="PTHR33802">
    <property type="entry name" value="SI:CH211-161H7.5-RELATED"/>
    <property type="match status" value="1"/>
</dbReference>
<dbReference type="EMBL" id="BAABAZ010000004">
    <property type="protein sequence ID" value="GAA4283625.1"/>
    <property type="molecule type" value="Genomic_DNA"/>
</dbReference>
<organism evidence="7 8">
    <name type="scientific">Brevibacterium daeguense</name>
    <dbReference type="NCBI Taxonomy" id="909936"/>
    <lineage>
        <taxon>Bacteria</taxon>
        <taxon>Bacillati</taxon>
        <taxon>Actinomycetota</taxon>
        <taxon>Actinomycetes</taxon>
        <taxon>Micrococcales</taxon>
        <taxon>Brevibacteriaceae</taxon>
        <taxon>Brevibacterium</taxon>
    </lineage>
</organism>
<evidence type="ECO:0000256" key="1">
    <source>
        <dbReference type="ARBA" id="ARBA00004141"/>
    </source>
</evidence>
<dbReference type="Proteomes" id="UP001501586">
    <property type="component" value="Unassembled WGS sequence"/>
</dbReference>
<keyword evidence="3 6" id="KW-0812">Transmembrane</keyword>
<dbReference type="InterPro" id="IPR038330">
    <property type="entry name" value="TspO/MBR-related_sf"/>
</dbReference>
<feature type="transmembrane region" description="Helical" evidence="6">
    <location>
        <begin position="59"/>
        <end position="78"/>
    </location>
</feature>
<evidence type="ECO:0000256" key="2">
    <source>
        <dbReference type="ARBA" id="ARBA00007524"/>
    </source>
</evidence>
<sequence length="273" mass="28286">MKQQQTSWFIPVLTVVAVALSIVAAFFGSGALGGTPITEAAGGWLTADSTPVAPAGPAFSIWSVIYAGLIGYALWQLLPAARASERQRRLRPWAILSAVLNAAWIWLVQLGVLVLTVVVILALLAVLIRILVIMTAERPAGWAETVLTDGTFGLYLGWVCVATAANIAAWLASLGLAGIAGWQVLGCAVVLVAAAIAVATAVWTRGRIAPALATTWGLAWVAVGRLDGGLISPLVAWCAALASVAVIAVAVIVRLRAGVMDGGNRPVPARDTR</sequence>
<evidence type="ECO:0000256" key="3">
    <source>
        <dbReference type="ARBA" id="ARBA00022692"/>
    </source>
</evidence>
<keyword evidence="5 6" id="KW-0472">Membrane</keyword>